<feature type="compositionally biased region" description="Polar residues" evidence="1">
    <location>
        <begin position="73"/>
        <end position="87"/>
    </location>
</feature>
<evidence type="ECO:0000313" key="3">
    <source>
        <dbReference type="Proteomes" id="UP000005408"/>
    </source>
</evidence>
<dbReference type="OrthoDB" id="10066064at2759"/>
<dbReference type="AlphaFoldDB" id="A0A8W8NTU9"/>
<evidence type="ECO:0000313" key="2">
    <source>
        <dbReference type="EnsemblMetazoa" id="G7495.1:cds"/>
    </source>
</evidence>
<proteinExistence type="predicted"/>
<evidence type="ECO:0000256" key="1">
    <source>
        <dbReference type="SAM" id="MobiDB-lite"/>
    </source>
</evidence>
<keyword evidence="3" id="KW-1185">Reference proteome</keyword>
<feature type="region of interest" description="Disordered" evidence="1">
    <location>
        <begin position="62"/>
        <end position="156"/>
    </location>
</feature>
<protein>
    <submittedName>
        <fullName evidence="2">Uncharacterized protein</fullName>
    </submittedName>
</protein>
<feature type="region of interest" description="Disordered" evidence="1">
    <location>
        <begin position="240"/>
        <end position="320"/>
    </location>
</feature>
<sequence>MNEYRIFLTGDEASTWRRLVGRYYWLPDSQIISHLVQVHGLSCKDYCSLDRKLETEEKNIEQEAADPLVSEAVGQQRNGGSPSNGTADSERTLEGSTAIQTPKVMEVIESWSPRFSQSDPTTASVSDQQTCTPTVEDMSTVSKEDHQSTPTTQPFSPVIISVESLANASNEDSSPFHQSAANASYENYSSLVRQSAANSINEDNSLLCRSVALPASSMEVLTNSKPIMFLVKNRHNCSQMGTQSAGIKDKEPEKSEPGTQESEQRPNTKFSSTVNNIQGSEEVPCPPPTVDQSDSSESDPGYKSAEAPHQHSSPVNKPLRCKATVRLEYGTKNPSKCTVTKSKEIKENESEGTFGKKRDSRKRPDRFCVYCQKIVKCGKLSRHISLSHKLEPEVQAILKKPLNTRIKFFIAKRREGIYQYNLLSINGNKKKPLMRERNTLRRDNPIKVCTDCKGFFSKSCFFRHKCVGDDISPESRRLMEIFTENMEEDSDFQDILTVFVQGEIDEFWRSNNLMKTIAYQYYNTHHRKRGKEEEVRRTTIRDVRELSRLFFQFRVICATGKAVEDMFDTDNMKDLMEAMKLLEALNGSSQSLEAESSLHNVVLRCVKSLEDFYTHTMQFKMKKELRKFKLAYTKINPKAITKKSNRRKERSVCSETTVEAEVGEGNSSPDLVTKETRTEQGPCSDISMKKSGNEEEAINEGESINTSRRGSANVQDSEEASSGCPSDEISRRKSGRKPVSKTFPDEVNGSAKKIRLDNVNSEAKALTMKTRGCSVKWSSEETHLLRRHFHSYIYTQNDKDDNTGNLPGKKEVLAFVKAHTIGCINELNEKTQVQKIRTKIFNERKTSREKGRKKLREMEALKLTVT</sequence>
<name>A0A8W8NTU9_MAGGI</name>
<feature type="compositionally biased region" description="Polar residues" evidence="1">
    <location>
        <begin position="267"/>
        <end position="279"/>
    </location>
</feature>
<organism evidence="2 3">
    <name type="scientific">Magallana gigas</name>
    <name type="common">Pacific oyster</name>
    <name type="synonym">Crassostrea gigas</name>
    <dbReference type="NCBI Taxonomy" id="29159"/>
    <lineage>
        <taxon>Eukaryota</taxon>
        <taxon>Metazoa</taxon>
        <taxon>Spiralia</taxon>
        <taxon>Lophotrochozoa</taxon>
        <taxon>Mollusca</taxon>
        <taxon>Bivalvia</taxon>
        <taxon>Autobranchia</taxon>
        <taxon>Pteriomorphia</taxon>
        <taxon>Ostreida</taxon>
        <taxon>Ostreoidea</taxon>
        <taxon>Ostreidae</taxon>
        <taxon>Magallana</taxon>
    </lineage>
</organism>
<feature type="compositionally biased region" description="Basic and acidic residues" evidence="1">
    <location>
        <begin position="247"/>
        <end position="266"/>
    </location>
</feature>
<reference evidence="2" key="1">
    <citation type="submission" date="2022-08" db="UniProtKB">
        <authorList>
            <consortium name="EnsemblMetazoa"/>
        </authorList>
    </citation>
    <scope>IDENTIFICATION</scope>
    <source>
        <strain evidence="2">05x7-T-G4-1.051#20</strain>
    </source>
</reference>
<dbReference type="Proteomes" id="UP000005408">
    <property type="component" value="Unassembled WGS sequence"/>
</dbReference>
<feature type="region of interest" description="Disordered" evidence="1">
    <location>
        <begin position="641"/>
        <end position="748"/>
    </location>
</feature>
<feature type="compositionally biased region" description="Polar residues" evidence="1">
    <location>
        <begin position="702"/>
        <end position="715"/>
    </location>
</feature>
<dbReference type="EnsemblMetazoa" id="G7495.1">
    <property type="protein sequence ID" value="G7495.1:cds"/>
    <property type="gene ID" value="G7495"/>
</dbReference>
<accession>A0A8W8NTU9</accession>
<feature type="compositionally biased region" description="Polar residues" evidence="1">
    <location>
        <begin position="113"/>
        <end position="141"/>
    </location>
</feature>